<dbReference type="OrthoDB" id="8775810at2759"/>
<dbReference type="InterPro" id="IPR015943">
    <property type="entry name" value="WD40/YVTN_repeat-like_dom_sf"/>
</dbReference>
<feature type="region of interest" description="Disordered" evidence="7">
    <location>
        <begin position="444"/>
        <end position="469"/>
    </location>
</feature>
<dbReference type="SMART" id="SM00320">
    <property type="entry name" value="WD40"/>
    <property type="match status" value="2"/>
</dbReference>
<evidence type="ECO:0000256" key="1">
    <source>
        <dbReference type="ARBA" id="ARBA00004496"/>
    </source>
</evidence>
<feature type="region of interest" description="Disordered" evidence="7">
    <location>
        <begin position="730"/>
        <end position="751"/>
    </location>
</feature>
<gene>
    <name evidence="11" type="primary">TULP4</name>
</gene>
<dbReference type="Pfam" id="PF01167">
    <property type="entry name" value="Tub"/>
    <property type="match status" value="1"/>
</dbReference>
<dbReference type="PANTHER" id="PTHR16517:SF2">
    <property type="entry name" value="TUBBY-RELATED PROTEIN 4"/>
    <property type="match status" value="1"/>
</dbReference>
<sequence length="978" mass="106927">MYAAVEHGPVLCSDSNILCLSWKGRVPKSEKEKPVCRRRYYEEGWLATGNGRGVVGVTFTSSHCRRDRNTPQRINFNLRGHNSEVVLVRWNEPYQKLATCDADGGIFVWIQYEGRWSVELVNDRGAQVSDFTWSHDGTQALISYRDGFVLVGSVSGQRHWSSEINLESQITCGIWTPDDQQVLFGTADGQVIVMDCHGRMLAHVLLHESDGILSMSWNYPAFLVEDSSESDTDSDDYSPPQDGPAAYPIPVQNIKPLLTVSFTSGDISLMNNYDDLSPTVIRSGLKEVVAQWCTQGDLLAVAGMERQTQLGDLPNGPLLKSAMVKFYNVRGEHIFTLDTLVQVHTTPACCPHGSCLLMGKSFKKRVTWVSDSLLPGSVASCFCLQGPQTDEIYGNSLISSMLDSCNCSDSSDVELSDDWAAKKSPKISRASKSPKLPRINIEARKSPKLSRAAQEMSRSPRLPMRKPSIGSPSLTRREFPFEDITQHNYLAQVTSNIWGTKFKIVGLAAFLPTNLGAVIYKTSLLHLQPRQMTIYLPEVRKISMDYVNLPVFNPNVFSEDEDDLPVTGASGVPENNPPCTVNIPIAPIHSSAQAMSPTQSIGLVQSLLANQNVQLDVLTNQTTAVGTSEQGSDSATQYPVSNRYSNPGQVIFGGVEMGRIIPNPAQLSLPPPVQGAIQLSVVDHGDRDHEHLQKSAKALRPVPQLAAEGDAVVFSAPQEVQVAKMNPPPPYPGTIPAAPTTAAPPPPLPPPQPPVDTCLKKGDFSLYSTVAHYQTPLGYERITTFDSSGNVEEVCRPRTRMLCSQNTYTLPGPGSSATLRLTATEKKVPQPCTSATLNRLTVPRYSIPTGDPPPYPEIAGPLVPGRGAAQRPDSLIHATLRRNNREVALKKTLIRVTLVGKPVSWAGLSPSLRSHTDMVVFPTLYSFHVFASLPSPPPPQVMQFGRIDGNAYILDFQYPFSAVQAFAVALANVTQRLK</sequence>
<evidence type="ECO:0000256" key="6">
    <source>
        <dbReference type="PROSITE-ProRule" id="PRU00221"/>
    </source>
</evidence>
<dbReference type="Proteomes" id="UP000245341">
    <property type="component" value="Unplaced"/>
</dbReference>
<feature type="domain" description="Tubby C-terminal" evidence="8">
    <location>
        <begin position="941"/>
        <end position="972"/>
    </location>
</feature>
<evidence type="ECO:0000256" key="5">
    <source>
        <dbReference type="ARBA" id="ARBA00022737"/>
    </source>
</evidence>
<dbReference type="RefSeq" id="XP_030890137.1">
    <property type="nucleotide sequence ID" value="XM_031034277.1"/>
</dbReference>
<dbReference type="FunFam" id="2.130.10.10:FF:000262">
    <property type="entry name" value="Tubby like protein 4"/>
    <property type="match status" value="1"/>
</dbReference>
<feature type="repeat" description="WD" evidence="6">
    <location>
        <begin position="78"/>
        <end position="109"/>
    </location>
</feature>
<dbReference type="InterPro" id="IPR036322">
    <property type="entry name" value="WD40_repeat_dom_sf"/>
</dbReference>
<evidence type="ECO:0000259" key="9">
    <source>
        <dbReference type="Pfam" id="PF24797"/>
    </source>
</evidence>
<feature type="compositionally biased region" description="Pro residues" evidence="7">
    <location>
        <begin position="742"/>
        <end position="751"/>
    </location>
</feature>
<dbReference type="Pfam" id="PF24797">
    <property type="entry name" value="Beta-prop_WDR35_TULP_N"/>
    <property type="match status" value="1"/>
</dbReference>
<evidence type="ECO:0000256" key="2">
    <source>
        <dbReference type="ARBA" id="ARBA00007129"/>
    </source>
</evidence>
<dbReference type="InterPro" id="IPR025659">
    <property type="entry name" value="Tubby-like_C"/>
</dbReference>
<dbReference type="InterPro" id="IPR000007">
    <property type="entry name" value="Tubby_C"/>
</dbReference>
<evidence type="ECO:0000313" key="10">
    <source>
        <dbReference type="Proteomes" id="UP000245341"/>
    </source>
</evidence>
<feature type="region of interest" description="Disordered" evidence="7">
    <location>
        <begin position="226"/>
        <end position="245"/>
    </location>
</feature>
<dbReference type="GeneID" id="102735190"/>
<dbReference type="SUPFAM" id="SSF54518">
    <property type="entry name" value="Tubby C-terminal domain-like"/>
    <property type="match status" value="1"/>
</dbReference>
<evidence type="ECO:0000313" key="11">
    <source>
        <dbReference type="RefSeq" id="XP_030890137.1"/>
    </source>
</evidence>
<keyword evidence="3" id="KW-0963">Cytoplasm</keyword>
<dbReference type="GO" id="GO:0005737">
    <property type="term" value="C:cytoplasm"/>
    <property type="evidence" value="ECO:0007669"/>
    <property type="project" value="UniProtKB-SubCell"/>
</dbReference>
<dbReference type="PANTHER" id="PTHR16517">
    <property type="entry name" value="TUBBY-RELATED"/>
    <property type="match status" value="1"/>
</dbReference>
<dbReference type="PROSITE" id="PS50082">
    <property type="entry name" value="WD_REPEATS_2"/>
    <property type="match status" value="1"/>
</dbReference>
<protein>
    <submittedName>
        <fullName evidence="11">Tubby-related protein 4</fullName>
    </submittedName>
</protein>
<name>A0A7F8R9Q3_LEPWE</name>
<dbReference type="KEGG" id="lww:102735190"/>
<evidence type="ECO:0000256" key="3">
    <source>
        <dbReference type="ARBA" id="ARBA00022490"/>
    </source>
</evidence>
<dbReference type="CTD" id="56995"/>
<dbReference type="SUPFAM" id="SSF50978">
    <property type="entry name" value="WD40 repeat-like"/>
    <property type="match status" value="1"/>
</dbReference>
<keyword evidence="4 6" id="KW-0853">WD repeat</keyword>
<keyword evidence="10" id="KW-1185">Reference proteome</keyword>
<comment type="subcellular location">
    <subcellularLocation>
        <location evidence="1">Cytoplasm</location>
    </subcellularLocation>
</comment>
<feature type="domain" description="IFT121/TULP4 N-terminal" evidence="9">
    <location>
        <begin position="42"/>
        <end position="338"/>
    </location>
</feature>
<dbReference type="Gene3D" id="2.130.10.10">
    <property type="entry name" value="YVTN repeat-like/Quinoprotein amine dehydrogenase"/>
    <property type="match status" value="1"/>
</dbReference>
<dbReference type="InterPro" id="IPR056159">
    <property type="entry name" value="Beta-prop_IFT121_TULP_N"/>
</dbReference>
<evidence type="ECO:0000256" key="4">
    <source>
        <dbReference type="ARBA" id="ARBA00022574"/>
    </source>
</evidence>
<comment type="similarity">
    <text evidence="2">Belongs to the TUB family.</text>
</comment>
<accession>A0A7F8R9Q3</accession>
<evidence type="ECO:0000256" key="7">
    <source>
        <dbReference type="SAM" id="MobiDB-lite"/>
    </source>
</evidence>
<dbReference type="PROSITE" id="PS50294">
    <property type="entry name" value="WD_REPEATS_REGION"/>
    <property type="match status" value="1"/>
</dbReference>
<reference evidence="11" key="1">
    <citation type="submission" date="2025-08" db="UniProtKB">
        <authorList>
            <consortium name="RefSeq"/>
        </authorList>
    </citation>
    <scope>IDENTIFICATION</scope>
    <source>
        <tissue evidence="11">Liver</tissue>
    </source>
</reference>
<feature type="compositionally biased region" description="Acidic residues" evidence="7">
    <location>
        <begin position="226"/>
        <end position="236"/>
    </location>
</feature>
<evidence type="ECO:0000259" key="8">
    <source>
        <dbReference type="Pfam" id="PF01167"/>
    </source>
</evidence>
<dbReference type="InterPro" id="IPR001680">
    <property type="entry name" value="WD40_rpt"/>
</dbReference>
<proteinExistence type="inferred from homology"/>
<organism evidence="10 11">
    <name type="scientific">Leptonychotes weddellii</name>
    <name type="common">Weddell seal</name>
    <name type="synonym">Otaria weddellii</name>
    <dbReference type="NCBI Taxonomy" id="9713"/>
    <lineage>
        <taxon>Eukaryota</taxon>
        <taxon>Metazoa</taxon>
        <taxon>Chordata</taxon>
        <taxon>Craniata</taxon>
        <taxon>Vertebrata</taxon>
        <taxon>Euteleostomi</taxon>
        <taxon>Mammalia</taxon>
        <taxon>Eutheria</taxon>
        <taxon>Laurasiatheria</taxon>
        <taxon>Carnivora</taxon>
        <taxon>Caniformia</taxon>
        <taxon>Pinnipedia</taxon>
        <taxon>Phocidae</taxon>
        <taxon>Monachinae</taxon>
        <taxon>Lobodontini</taxon>
        <taxon>Leptonychotes</taxon>
    </lineage>
</organism>
<dbReference type="AlphaFoldDB" id="A0A7F8R9Q3"/>
<keyword evidence="5" id="KW-0677">Repeat</keyword>
<dbReference type="Gene3D" id="3.20.90.10">
    <property type="entry name" value="Tubby Protein, Chain A"/>
    <property type="match status" value="1"/>
</dbReference>